<keyword evidence="2" id="KW-1185">Reference proteome</keyword>
<name>A0ACB8AAF2_9AGAM</name>
<reference evidence="1" key="1">
    <citation type="journal article" date="2021" name="New Phytol.">
        <title>Evolutionary innovations through gain and loss of genes in the ectomycorrhizal Boletales.</title>
        <authorList>
            <person name="Wu G."/>
            <person name="Miyauchi S."/>
            <person name="Morin E."/>
            <person name="Kuo A."/>
            <person name="Drula E."/>
            <person name="Varga T."/>
            <person name="Kohler A."/>
            <person name="Feng B."/>
            <person name="Cao Y."/>
            <person name="Lipzen A."/>
            <person name="Daum C."/>
            <person name="Hundley H."/>
            <person name="Pangilinan J."/>
            <person name="Johnson J."/>
            <person name="Barry K."/>
            <person name="LaButti K."/>
            <person name="Ng V."/>
            <person name="Ahrendt S."/>
            <person name="Min B."/>
            <person name="Choi I.G."/>
            <person name="Park H."/>
            <person name="Plett J.M."/>
            <person name="Magnuson J."/>
            <person name="Spatafora J.W."/>
            <person name="Nagy L.G."/>
            <person name="Henrissat B."/>
            <person name="Grigoriev I.V."/>
            <person name="Yang Z.L."/>
            <person name="Xu J."/>
            <person name="Martin F.M."/>
        </authorList>
    </citation>
    <scope>NUCLEOTIDE SEQUENCE</scope>
    <source>
        <strain evidence="1">ATCC 28755</strain>
    </source>
</reference>
<evidence type="ECO:0000313" key="2">
    <source>
        <dbReference type="Proteomes" id="UP000790377"/>
    </source>
</evidence>
<comment type="caution">
    <text evidence="1">The sequence shown here is derived from an EMBL/GenBank/DDBJ whole genome shotgun (WGS) entry which is preliminary data.</text>
</comment>
<proteinExistence type="predicted"/>
<accession>A0ACB8AAF2</accession>
<evidence type="ECO:0000313" key="1">
    <source>
        <dbReference type="EMBL" id="KAH7909991.1"/>
    </source>
</evidence>
<dbReference type="EMBL" id="MU267732">
    <property type="protein sequence ID" value="KAH7909991.1"/>
    <property type="molecule type" value="Genomic_DNA"/>
</dbReference>
<gene>
    <name evidence="1" type="ORF">BJ138DRAFT_1153968</name>
</gene>
<dbReference type="Proteomes" id="UP000790377">
    <property type="component" value="Unassembled WGS sequence"/>
</dbReference>
<sequence>MPFSSEALSTFKSWLSGCGGHFNGAAQLVEDSCGISVIAQDIVPADTNIVSCPFSLAITRDISLEALYALMGEAFKTDLENLSERQLICIYICFHWVFPERSLPSPLKHLPYIKTLPLPEKLMTPLHFSSSERDAFKGSNLYGASVDREEQWKAEWVACQGIIQKANEEWGRSVTWERYLTASTYLSSRAFPSSLLSKNPTIKYSPSSYPILLPGVDALNHARGQPVSWVVAEGVENTSQPSIALVSHVTTPAGQEIFNNYGPKPNSELILGYGFSLPQNPDDTIILRVGGSINKWEIGRDAQGADGLWAEIVSLVAEDPAEPTYEDDLGATDALLSMLETMLMRLPSIIDDDVESASIRPSVKVMLQHYIQGQRDILLSLVAMARKKRTEAVEAASAQGIDLVFEDE</sequence>
<protein>
    <submittedName>
        <fullName evidence="1">Uncharacterized protein</fullName>
    </submittedName>
</protein>
<organism evidence="1 2">
    <name type="scientific">Hygrophoropsis aurantiaca</name>
    <dbReference type="NCBI Taxonomy" id="72124"/>
    <lineage>
        <taxon>Eukaryota</taxon>
        <taxon>Fungi</taxon>
        <taxon>Dikarya</taxon>
        <taxon>Basidiomycota</taxon>
        <taxon>Agaricomycotina</taxon>
        <taxon>Agaricomycetes</taxon>
        <taxon>Agaricomycetidae</taxon>
        <taxon>Boletales</taxon>
        <taxon>Coniophorineae</taxon>
        <taxon>Hygrophoropsidaceae</taxon>
        <taxon>Hygrophoropsis</taxon>
    </lineage>
</organism>